<keyword evidence="13 17" id="KW-0472">Membrane</keyword>
<dbReference type="GO" id="GO:0004364">
    <property type="term" value="F:glutathione transferase activity"/>
    <property type="evidence" value="ECO:0007669"/>
    <property type="project" value="UniProtKB-EC"/>
</dbReference>
<evidence type="ECO:0000256" key="9">
    <source>
        <dbReference type="ARBA" id="ARBA00022824"/>
    </source>
</evidence>
<accession>A0A9D4FC62</accession>
<dbReference type="GO" id="GO:0005789">
    <property type="term" value="C:endoplasmic reticulum membrane"/>
    <property type="evidence" value="ECO:0007669"/>
    <property type="project" value="UniProtKB-SubCell"/>
</dbReference>
<comment type="catalytic activity">
    <reaction evidence="16">
        <text>RX + glutathione = an S-substituted glutathione + a halide anion + H(+)</text>
        <dbReference type="Rhea" id="RHEA:16437"/>
        <dbReference type="ChEBI" id="CHEBI:15378"/>
        <dbReference type="ChEBI" id="CHEBI:16042"/>
        <dbReference type="ChEBI" id="CHEBI:17792"/>
        <dbReference type="ChEBI" id="CHEBI:57925"/>
        <dbReference type="ChEBI" id="CHEBI:90779"/>
        <dbReference type="EC" id="2.5.1.18"/>
    </reaction>
    <physiologicalReaction direction="left-to-right" evidence="16">
        <dbReference type="Rhea" id="RHEA:16438"/>
    </physiologicalReaction>
</comment>
<evidence type="ECO:0000256" key="13">
    <source>
        <dbReference type="ARBA" id="ARBA00023136"/>
    </source>
</evidence>
<keyword evidence="7 17" id="KW-0812">Transmembrane</keyword>
<evidence type="ECO:0000256" key="16">
    <source>
        <dbReference type="ARBA" id="ARBA00049385"/>
    </source>
</evidence>
<dbReference type="Pfam" id="PF01124">
    <property type="entry name" value="MAPEG"/>
    <property type="match status" value="1"/>
</dbReference>
<comment type="subunit">
    <text evidence="14">Homotrimer; The trimer binds only one molecule of glutathione.</text>
</comment>
<evidence type="ECO:0000256" key="17">
    <source>
        <dbReference type="SAM" id="Phobius"/>
    </source>
</evidence>
<comment type="subcellular location">
    <subcellularLocation>
        <location evidence="3">Endoplasmic reticulum membrane</location>
        <topology evidence="3">Multi-pass membrane protein</topology>
    </subcellularLocation>
    <subcellularLocation>
        <location evidence="2">Mitochondrion outer membrane</location>
    </subcellularLocation>
</comment>
<protein>
    <recommendedName>
        <fullName evidence="15">Microsomal glutathione S-transferase 1</fullName>
        <ecNumber evidence="5">2.5.1.18</ecNumber>
    </recommendedName>
</protein>
<keyword evidence="9" id="KW-0256">Endoplasmic reticulum</keyword>
<dbReference type="Gene3D" id="1.20.120.550">
    <property type="entry name" value="Membrane associated eicosanoid/glutathione metabolism-like domain"/>
    <property type="match status" value="1"/>
</dbReference>
<dbReference type="InterPro" id="IPR040162">
    <property type="entry name" value="MGST1-like"/>
</dbReference>
<proteinExistence type="inferred from homology"/>
<organism evidence="18 19">
    <name type="scientific">Dreissena polymorpha</name>
    <name type="common">Zebra mussel</name>
    <name type="synonym">Mytilus polymorpha</name>
    <dbReference type="NCBI Taxonomy" id="45954"/>
    <lineage>
        <taxon>Eukaryota</taxon>
        <taxon>Metazoa</taxon>
        <taxon>Spiralia</taxon>
        <taxon>Lophotrochozoa</taxon>
        <taxon>Mollusca</taxon>
        <taxon>Bivalvia</taxon>
        <taxon>Autobranchia</taxon>
        <taxon>Heteroconchia</taxon>
        <taxon>Euheterodonta</taxon>
        <taxon>Imparidentia</taxon>
        <taxon>Neoheterodontei</taxon>
        <taxon>Myida</taxon>
        <taxon>Dreissenoidea</taxon>
        <taxon>Dreissenidae</taxon>
        <taxon>Dreissena</taxon>
    </lineage>
</organism>
<dbReference type="InterPro" id="IPR023352">
    <property type="entry name" value="MAPEG-like_dom_sf"/>
</dbReference>
<evidence type="ECO:0000256" key="2">
    <source>
        <dbReference type="ARBA" id="ARBA00004294"/>
    </source>
</evidence>
<keyword evidence="6" id="KW-0808">Transferase</keyword>
<evidence type="ECO:0000313" key="18">
    <source>
        <dbReference type="EMBL" id="KAH3794728.1"/>
    </source>
</evidence>
<evidence type="ECO:0000313" key="19">
    <source>
        <dbReference type="Proteomes" id="UP000828390"/>
    </source>
</evidence>
<dbReference type="GO" id="GO:0005741">
    <property type="term" value="C:mitochondrial outer membrane"/>
    <property type="evidence" value="ECO:0007669"/>
    <property type="project" value="UniProtKB-SubCell"/>
</dbReference>
<reference evidence="18" key="1">
    <citation type="journal article" date="2019" name="bioRxiv">
        <title>The Genome of the Zebra Mussel, Dreissena polymorpha: A Resource for Invasive Species Research.</title>
        <authorList>
            <person name="McCartney M.A."/>
            <person name="Auch B."/>
            <person name="Kono T."/>
            <person name="Mallez S."/>
            <person name="Zhang Y."/>
            <person name="Obille A."/>
            <person name="Becker A."/>
            <person name="Abrahante J.E."/>
            <person name="Garbe J."/>
            <person name="Badalamenti J.P."/>
            <person name="Herman A."/>
            <person name="Mangelson H."/>
            <person name="Liachko I."/>
            <person name="Sullivan S."/>
            <person name="Sone E.D."/>
            <person name="Koren S."/>
            <person name="Silverstein K.A.T."/>
            <person name="Beckman K.B."/>
            <person name="Gohl D.M."/>
        </authorList>
    </citation>
    <scope>NUCLEOTIDE SEQUENCE</scope>
    <source>
        <strain evidence="18">Duluth1</strain>
        <tissue evidence="18">Whole animal</tissue>
    </source>
</reference>
<keyword evidence="10 17" id="KW-1133">Transmembrane helix</keyword>
<dbReference type="AlphaFoldDB" id="A0A9D4FC62"/>
<evidence type="ECO:0000256" key="5">
    <source>
        <dbReference type="ARBA" id="ARBA00012452"/>
    </source>
</evidence>
<keyword evidence="11" id="KW-0007">Acetylation</keyword>
<gene>
    <name evidence="18" type="ORF">DPMN_148266</name>
</gene>
<comment type="function">
    <text evidence="1">Conjugation of reduced glutathione to a wide number of exogenous and endogenous hydrophobic electrophiles.</text>
</comment>
<dbReference type="EMBL" id="JAIWYP010000007">
    <property type="protein sequence ID" value="KAH3794728.1"/>
    <property type="molecule type" value="Genomic_DNA"/>
</dbReference>
<reference evidence="18" key="2">
    <citation type="submission" date="2020-11" db="EMBL/GenBank/DDBJ databases">
        <authorList>
            <person name="McCartney M.A."/>
            <person name="Auch B."/>
            <person name="Kono T."/>
            <person name="Mallez S."/>
            <person name="Becker A."/>
            <person name="Gohl D.M."/>
            <person name="Silverstein K.A.T."/>
            <person name="Koren S."/>
            <person name="Bechman K.B."/>
            <person name="Herman A."/>
            <person name="Abrahante J.E."/>
            <person name="Garbe J."/>
        </authorList>
    </citation>
    <scope>NUCLEOTIDE SEQUENCE</scope>
    <source>
        <strain evidence="18">Duluth1</strain>
        <tissue evidence="18">Whole animal</tissue>
    </source>
</reference>
<feature type="transmembrane region" description="Helical" evidence="17">
    <location>
        <begin position="79"/>
        <end position="107"/>
    </location>
</feature>
<keyword evidence="19" id="KW-1185">Reference proteome</keyword>
<keyword evidence="8" id="KW-1000">Mitochondrion outer membrane</keyword>
<dbReference type="OrthoDB" id="193139at2759"/>
<dbReference type="PANTHER" id="PTHR10689:SF6">
    <property type="entry name" value="MICROSOMAL GLUTATHIONE S-TRANSFERASE 1"/>
    <property type="match status" value="1"/>
</dbReference>
<dbReference type="SUPFAM" id="SSF161084">
    <property type="entry name" value="MAPEG domain-like"/>
    <property type="match status" value="1"/>
</dbReference>
<evidence type="ECO:0000256" key="12">
    <source>
        <dbReference type="ARBA" id="ARBA00023128"/>
    </source>
</evidence>
<evidence type="ECO:0000256" key="1">
    <source>
        <dbReference type="ARBA" id="ARBA00003701"/>
    </source>
</evidence>
<evidence type="ECO:0000256" key="14">
    <source>
        <dbReference type="ARBA" id="ARBA00038540"/>
    </source>
</evidence>
<evidence type="ECO:0000256" key="11">
    <source>
        <dbReference type="ARBA" id="ARBA00022990"/>
    </source>
</evidence>
<evidence type="ECO:0000256" key="4">
    <source>
        <dbReference type="ARBA" id="ARBA00010459"/>
    </source>
</evidence>
<evidence type="ECO:0000256" key="6">
    <source>
        <dbReference type="ARBA" id="ARBA00022679"/>
    </source>
</evidence>
<dbReference type="PANTHER" id="PTHR10689">
    <property type="entry name" value="MICROSOMAL GLUTATHIONE S-TRANSFERASE 1"/>
    <property type="match status" value="1"/>
</dbReference>
<name>A0A9D4FC62_DREPO</name>
<keyword evidence="12" id="KW-0496">Mitochondrion</keyword>
<dbReference type="EC" id="2.5.1.18" evidence="5"/>
<dbReference type="InterPro" id="IPR001129">
    <property type="entry name" value="Membr-assoc_MAPEG"/>
</dbReference>
<comment type="caution">
    <text evidence="18">The sequence shown here is derived from an EMBL/GenBank/DDBJ whole genome shotgun (WGS) entry which is preliminary data.</text>
</comment>
<evidence type="ECO:0000256" key="7">
    <source>
        <dbReference type="ARBA" id="ARBA00022692"/>
    </source>
</evidence>
<evidence type="ECO:0000256" key="10">
    <source>
        <dbReference type="ARBA" id="ARBA00022989"/>
    </source>
</evidence>
<evidence type="ECO:0000256" key="3">
    <source>
        <dbReference type="ARBA" id="ARBA00004477"/>
    </source>
</evidence>
<evidence type="ECO:0000256" key="15">
    <source>
        <dbReference type="ARBA" id="ARBA00039397"/>
    </source>
</evidence>
<dbReference type="FunFam" id="1.20.120.550:FF:000002">
    <property type="entry name" value="Microsomal glutathione S-transferase 1"/>
    <property type="match status" value="1"/>
</dbReference>
<comment type="similarity">
    <text evidence="4">Belongs to the MAPEG family.</text>
</comment>
<sequence>MAAGLSFDNEVFSKFAFYAGVVLLKTMLMSPWTTVHRIRRKVFASAEDYVAFGKGPASGKQDPHIERVRSCHQNDLENVIPFVLIGLLYVLTGPDVATAVLLFRIFAGSRLLHTVIYLNAIPQPSRAIAFLVGLGVNTFMAFAVLKRAW</sequence>
<feature type="transmembrane region" description="Helical" evidence="17">
    <location>
        <begin position="127"/>
        <end position="145"/>
    </location>
</feature>
<dbReference type="Proteomes" id="UP000828390">
    <property type="component" value="Unassembled WGS sequence"/>
</dbReference>
<evidence type="ECO:0000256" key="8">
    <source>
        <dbReference type="ARBA" id="ARBA00022787"/>
    </source>
</evidence>
<feature type="transmembrane region" description="Helical" evidence="17">
    <location>
        <begin position="15"/>
        <end position="35"/>
    </location>
</feature>